<keyword evidence="5" id="KW-0143">Chaperone</keyword>
<dbReference type="PANTHER" id="PTHR36918:SF1">
    <property type="entry name" value="PROTEIN-EXPORT PROTEIN SECB"/>
    <property type="match status" value="1"/>
</dbReference>
<dbReference type="InterPro" id="IPR035958">
    <property type="entry name" value="SecB-like_sf"/>
</dbReference>
<evidence type="ECO:0000256" key="1">
    <source>
        <dbReference type="ARBA" id="ARBA00009990"/>
    </source>
</evidence>
<dbReference type="Proteomes" id="UP000636949">
    <property type="component" value="Unassembled WGS sequence"/>
</dbReference>
<dbReference type="GO" id="GO:0051082">
    <property type="term" value="F:unfolded protein binding"/>
    <property type="evidence" value="ECO:0007669"/>
    <property type="project" value="InterPro"/>
</dbReference>
<name>A0A8J3E8F8_9GAMM</name>
<dbReference type="Pfam" id="PF02556">
    <property type="entry name" value="SecB"/>
    <property type="match status" value="1"/>
</dbReference>
<dbReference type="InterPro" id="IPR003708">
    <property type="entry name" value="SecB"/>
</dbReference>
<evidence type="ECO:0000256" key="2">
    <source>
        <dbReference type="ARBA" id="ARBA00022448"/>
    </source>
</evidence>
<dbReference type="PRINTS" id="PR01594">
    <property type="entry name" value="SECBCHAPRONE"/>
</dbReference>
<comment type="subcellular location">
    <subcellularLocation>
        <location evidence="5">Cytoplasm</location>
    </subcellularLocation>
</comment>
<organism evidence="6 7">
    <name type="scientific">Cysteiniphilum litorale</name>
    <dbReference type="NCBI Taxonomy" id="2056700"/>
    <lineage>
        <taxon>Bacteria</taxon>
        <taxon>Pseudomonadati</taxon>
        <taxon>Pseudomonadota</taxon>
        <taxon>Gammaproteobacteria</taxon>
        <taxon>Thiotrichales</taxon>
        <taxon>Fastidiosibacteraceae</taxon>
        <taxon>Cysteiniphilum</taxon>
    </lineage>
</organism>
<comment type="function">
    <text evidence="5">One of the proteins required for the normal export of preproteins out of the cell cytoplasm. It is a molecular chaperone that binds to a subset of precursor proteins, maintaining them in a translocation-competent state. It also specifically binds to its receptor SecA.</text>
</comment>
<evidence type="ECO:0000256" key="3">
    <source>
        <dbReference type="ARBA" id="ARBA00022927"/>
    </source>
</evidence>
<dbReference type="AlphaFoldDB" id="A0A8J3E8F8"/>
<comment type="caution">
    <text evidence="6">The sequence shown here is derived from an EMBL/GenBank/DDBJ whole genome shotgun (WGS) entry which is preliminary data.</text>
</comment>
<protein>
    <recommendedName>
        <fullName evidence="5">Protein-export protein SecB</fullName>
    </recommendedName>
</protein>
<reference evidence="6" key="1">
    <citation type="journal article" date="2014" name="Int. J. Syst. Evol. Microbiol.">
        <title>Complete genome sequence of Corynebacterium casei LMG S-19264T (=DSM 44701T), isolated from a smear-ripened cheese.</title>
        <authorList>
            <consortium name="US DOE Joint Genome Institute (JGI-PGF)"/>
            <person name="Walter F."/>
            <person name="Albersmeier A."/>
            <person name="Kalinowski J."/>
            <person name="Ruckert C."/>
        </authorList>
    </citation>
    <scope>NUCLEOTIDE SEQUENCE</scope>
    <source>
        <strain evidence="6">CGMCC 1.15758</strain>
    </source>
</reference>
<dbReference type="NCBIfam" id="NF004393">
    <property type="entry name" value="PRK05751.1-4"/>
    <property type="match status" value="1"/>
</dbReference>
<reference evidence="6" key="2">
    <citation type="submission" date="2020-09" db="EMBL/GenBank/DDBJ databases">
        <authorList>
            <person name="Sun Q."/>
            <person name="Zhou Y."/>
        </authorList>
    </citation>
    <scope>NUCLEOTIDE SEQUENCE</scope>
    <source>
        <strain evidence="6">CGMCC 1.15758</strain>
    </source>
</reference>
<accession>A0A8J3E8F8</accession>
<dbReference type="RefSeq" id="WP_117002667.1">
    <property type="nucleotide sequence ID" value="NZ_BMJS01000014.1"/>
</dbReference>
<dbReference type="EMBL" id="BMJS01000014">
    <property type="protein sequence ID" value="GGF98356.1"/>
    <property type="molecule type" value="Genomic_DNA"/>
</dbReference>
<dbReference type="SUPFAM" id="SSF54611">
    <property type="entry name" value="SecB-like"/>
    <property type="match status" value="1"/>
</dbReference>
<evidence type="ECO:0000313" key="6">
    <source>
        <dbReference type="EMBL" id="GGF98356.1"/>
    </source>
</evidence>
<dbReference type="HAMAP" id="MF_00821">
    <property type="entry name" value="SecB"/>
    <property type="match status" value="1"/>
</dbReference>
<gene>
    <name evidence="5 6" type="primary">secB</name>
    <name evidence="6" type="ORF">GCM10010995_14500</name>
</gene>
<dbReference type="Gene3D" id="3.10.420.10">
    <property type="entry name" value="SecB-like"/>
    <property type="match status" value="1"/>
</dbReference>
<evidence type="ECO:0000256" key="4">
    <source>
        <dbReference type="ARBA" id="ARBA00023010"/>
    </source>
</evidence>
<dbReference type="OrthoDB" id="9795145at2"/>
<keyword evidence="4 5" id="KW-0811">Translocation</keyword>
<dbReference type="NCBIfam" id="TIGR00809">
    <property type="entry name" value="secB"/>
    <property type="match status" value="1"/>
</dbReference>
<evidence type="ECO:0000313" key="7">
    <source>
        <dbReference type="Proteomes" id="UP000636949"/>
    </source>
</evidence>
<proteinExistence type="inferred from homology"/>
<keyword evidence="3 5" id="KW-0653">Protein transport</keyword>
<comment type="subunit">
    <text evidence="5">Homotetramer, a dimer of dimers. One homotetramer interacts with 1 SecA dimer.</text>
</comment>
<keyword evidence="2 5" id="KW-0813">Transport</keyword>
<keyword evidence="5" id="KW-0963">Cytoplasm</keyword>
<dbReference type="GO" id="GO:0006457">
    <property type="term" value="P:protein folding"/>
    <property type="evidence" value="ECO:0007669"/>
    <property type="project" value="UniProtKB-UniRule"/>
</dbReference>
<dbReference type="GO" id="GO:0015031">
    <property type="term" value="P:protein transport"/>
    <property type="evidence" value="ECO:0007669"/>
    <property type="project" value="UniProtKB-UniRule"/>
</dbReference>
<keyword evidence="7" id="KW-1185">Reference proteome</keyword>
<dbReference type="PANTHER" id="PTHR36918">
    <property type="match status" value="1"/>
</dbReference>
<dbReference type="GO" id="GO:0051262">
    <property type="term" value="P:protein tetramerization"/>
    <property type="evidence" value="ECO:0007669"/>
    <property type="project" value="InterPro"/>
</dbReference>
<dbReference type="GO" id="GO:0005737">
    <property type="term" value="C:cytoplasm"/>
    <property type="evidence" value="ECO:0007669"/>
    <property type="project" value="UniProtKB-SubCell"/>
</dbReference>
<comment type="similarity">
    <text evidence="1 5">Belongs to the SecB family.</text>
</comment>
<sequence>MENTQNSQPNFVVQKIYTKDISFEAPSTPDVFKAQWQPEANVNVDTTSSKLDNDVYEVELSLTVTVKNNDKNAYLIEVSQAGIFTLQNMPEDQIAPMLGAFCPTTLFPYAKETIDSLINRGGFPQINLAPINFDALYMQRLAQQQSGEQTQH</sequence>
<evidence type="ECO:0000256" key="5">
    <source>
        <dbReference type="HAMAP-Rule" id="MF_00821"/>
    </source>
</evidence>